<dbReference type="InterPro" id="IPR046848">
    <property type="entry name" value="E_motif"/>
</dbReference>
<dbReference type="PROSITE" id="PS51375">
    <property type="entry name" value="PPR"/>
    <property type="match status" value="4"/>
</dbReference>
<name>A0A1Q3AXU2_CEPFO</name>
<keyword evidence="2" id="KW-0677">Repeat</keyword>
<evidence type="ECO:0000256" key="1">
    <source>
        <dbReference type="ARBA" id="ARBA00006643"/>
    </source>
</evidence>
<dbReference type="FunFam" id="1.25.40.10:FF:000690">
    <property type="entry name" value="Pentatricopeptide repeat-containing protein"/>
    <property type="match status" value="1"/>
</dbReference>
<dbReference type="GO" id="GO:0003729">
    <property type="term" value="F:mRNA binding"/>
    <property type="evidence" value="ECO:0007669"/>
    <property type="project" value="UniProtKB-ARBA"/>
</dbReference>
<dbReference type="Pfam" id="PF20431">
    <property type="entry name" value="E_motif"/>
    <property type="match status" value="1"/>
</dbReference>
<dbReference type="Gene3D" id="1.25.40.10">
    <property type="entry name" value="Tetratricopeptide repeat domain"/>
    <property type="match status" value="4"/>
</dbReference>
<dbReference type="AlphaFoldDB" id="A0A1Q3AXU2"/>
<dbReference type="FunFam" id="1.25.40.10:FF:000227">
    <property type="entry name" value="Pentatricopeptide repeat-containing protein At3g13880"/>
    <property type="match status" value="1"/>
</dbReference>
<feature type="repeat" description="PPR" evidence="3">
    <location>
        <begin position="168"/>
        <end position="198"/>
    </location>
</feature>
<evidence type="ECO:0000313" key="5">
    <source>
        <dbReference type="Proteomes" id="UP000187406"/>
    </source>
</evidence>
<dbReference type="GO" id="GO:0009451">
    <property type="term" value="P:RNA modification"/>
    <property type="evidence" value="ECO:0007669"/>
    <property type="project" value="InterPro"/>
</dbReference>
<dbReference type="InParanoid" id="A0A1Q3AXU2"/>
<dbReference type="Proteomes" id="UP000187406">
    <property type="component" value="Unassembled WGS sequence"/>
</dbReference>
<dbReference type="InterPro" id="IPR011990">
    <property type="entry name" value="TPR-like_helical_dom_sf"/>
</dbReference>
<dbReference type="EMBL" id="BDDD01000156">
    <property type="protein sequence ID" value="GAV60571.1"/>
    <property type="molecule type" value="Genomic_DNA"/>
</dbReference>
<comment type="similarity">
    <text evidence="1">Belongs to the PPR family. PCMP-H subfamily.</text>
</comment>
<dbReference type="InterPro" id="IPR002885">
    <property type="entry name" value="PPR_rpt"/>
</dbReference>
<dbReference type="InterPro" id="IPR046960">
    <property type="entry name" value="PPR_At4g14850-like_plant"/>
</dbReference>
<keyword evidence="5" id="KW-1185">Reference proteome</keyword>
<dbReference type="Pfam" id="PF01535">
    <property type="entry name" value="PPR"/>
    <property type="match status" value="1"/>
</dbReference>
<dbReference type="FunFam" id="1.25.40.10:FF:000427">
    <property type="entry name" value="Pentatricopeptide repeat-containing protein chloroplastic"/>
    <property type="match status" value="1"/>
</dbReference>
<feature type="repeat" description="PPR" evidence="3">
    <location>
        <begin position="406"/>
        <end position="436"/>
    </location>
</feature>
<dbReference type="OrthoDB" id="185373at2759"/>
<accession>A0A1Q3AXU2</accession>
<sequence length="596" mass="66389">MRNQAPISLLTLIETCKNLKQLKQIHSKSITTCLSYNHFILTKLINSFISLKSLNYATHIFNQIQEPTIFFYNSLIKSYSHSPHIAISMYNQMRVRQNLFGDNYTYPFVVKACASLLDLEKGREVHGVIVKIGFDGSMFLSASLLSFYCVCGQIASARQVFDDFTGKDVVFWNAMMTGYARCGMFLDACKIFKEMLKVSEVEINEGTMLGLISASTVSRNLNLGKEIHGSVLKELNFSTGVKLGAALIDMYVKCGCLDYASRVFDLMPDKNVVVWNSLICGYCQNGAVKQAIKLFREMHFAGVKPDRFTITGLLSACAQMGAINLGNWVRKFSENEGIWDAFIGTSLVDMYAKCGSIGMAREVFDQMDKKTTATWNAILHGYASNGQAEIAMELFDEMIKSGVRPDSVTFLSLLHACAHAGFVEKGEQLFDLMIKNYKITPKVEHYGCRVDLLGRAGLLKEARELIEGLDTEPNVIMWGALLSACSIHYDIGTGAWAAHHLLKLDALDTGSYVLLANLFAAAQRFDAVKLVREAMVKMGMCKQPGCSMIEIGNVVHEFFVADKANTRSDEIYFVLDELNRKLKIAGYVPLLAIDDE</sequence>
<reference evidence="5" key="1">
    <citation type="submission" date="2016-04" db="EMBL/GenBank/DDBJ databases">
        <title>Cephalotus genome sequencing.</title>
        <authorList>
            <person name="Fukushima K."/>
            <person name="Hasebe M."/>
            <person name="Fang X."/>
        </authorList>
    </citation>
    <scope>NUCLEOTIDE SEQUENCE [LARGE SCALE GENOMIC DNA]</scope>
    <source>
        <strain evidence="5">cv. St1</strain>
    </source>
</reference>
<feature type="repeat" description="PPR" evidence="3">
    <location>
        <begin position="271"/>
        <end position="305"/>
    </location>
</feature>
<comment type="caution">
    <text evidence="4">The sequence shown here is derived from an EMBL/GenBank/DDBJ whole genome shotgun (WGS) entry which is preliminary data.</text>
</comment>
<proteinExistence type="inferred from homology"/>
<dbReference type="NCBIfam" id="TIGR00756">
    <property type="entry name" value="PPR"/>
    <property type="match status" value="4"/>
</dbReference>
<organism evidence="4 5">
    <name type="scientific">Cephalotus follicularis</name>
    <name type="common">Albany pitcher plant</name>
    <dbReference type="NCBI Taxonomy" id="3775"/>
    <lineage>
        <taxon>Eukaryota</taxon>
        <taxon>Viridiplantae</taxon>
        <taxon>Streptophyta</taxon>
        <taxon>Embryophyta</taxon>
        <taxon>Tracheophyta</taxon>
        <taxon>Spermatophyta</taxon>
        <taxon>Magnoliopsida</taxon>
        <taxon>eudicotyledons</taxon>
        <taxon>Gunneridae</taxon>
        <taxon>Pentapetalae</taxon>
        <taxon>rosids</taxon>
        <taxon>fabids</taxon>
        <taxon>Oxalidales</taxon>
        <taxon>Cephalotaceae</taxon>
        <taxon>Cephalotus</taxon>
    </lineage>
</organism>
<protein>
    <submittedName>
        <fullName evidence="4">PPR domain-containing protein/PPR_2 domain-containing protein</fullName>
    </submittedName>
</protein>
<evidence type="ECO:0000256" key="3">
    <source>
        <dbReference type="PROSITE-ProRule" id="PRU00708"/>
    </source>
</evidence>
<evidence type="ECO:0000313" key="4">
    <source>
        <dbReference type="EMBL" id="GAV60571.1"/>
    </source>
</evidence>
<dbReference type="PANTHER" id="PTHR47926:SF386">
    <property type="entry name" value="PENTATRICOPEPTIDE REPEAT-CONTAINING PROTEIN"/>
    <property type="match status" value="1"/>
</dbReference>
<dbReference type="PANTHER" id="PTHR47926">
    <property type="entry name" value="PENTATRICOPEPTIDE REPEAT-CONTAINING PROTEIN"/>
    <property type="match status" value="1"/>
</dbReference>
<evidence type="ECO:0000256" key="2">
    <source>
        <dbReference type="ARBA" id="ARBA00022737"/>
    </source>
</evidence>
<feature type="repeat" description="PPR" evidence="3">
    <location>
        <begin position="371"/>
        <end position="405"/>
    </location>
</feature>
<gene>
    <name evidence="4" type="ORF">CFOL_v3_04101</name>
</gene>
<dbReference type="Pfam" id="PF13041">
    <property type="entry name" value="PPR_2"/>
    <property type="match status" value="3"/>
</dbReference>